<dbReference type="Gene3D" id="3.20.20.80">
    <property type="entry name" value="Glycosidases"/>
    <property type="match status" value="1"/>
</dbReference>
<name>A0A1G2E972_9BACT</name>
<evidence type="ECO:0000313" key="3">
    <source>
        <dbReference type="Proteomes" id="UP000176406"/>
    </source>
</evidence>
<dbReference type="InterPro" id="IPR017853">
    <property type="entry name" value="GH"/>
</dbReference>
<feature type="domain" description="DUF4015" evidence="1">
    <location>
        <begin position="55"/>
        <end position="350"/>
    </location>
</feature>
<dbReference type="InterPro" id="IPR025275">
    <property type="entry name" value="DUF4015"/>
</dbReference>
<dbReference type="AlphaFoldDB" id="A0A1G2E972"/>
<accession>A0A1G2E972</accession>
<protein>
    <recommendedName>
        <fullName evidence="1">DUF4015 domain-containing protein</fullName>
    </recommendedName>
</protein>
<dbReference type="EMBL" id="MHMG01000047">
    <property type="protein sequence ID" value="OGZ22365.1"/>
    <property type="molecule type" value="Genomic_DNA"/>
</dbReference>
<dbReference type="SUPFAM" id="SSF51445">
    <property type="entry name" value="(Trans)glycosidases"/>
    <property type="match status" value="1"/>
</dbReference>
<sequence length="357" mass="40210">MPKILILPLLLFFLAVIGVFFLLPKANINKTSLEPSQETASNSHQSFKAPEIIKAVYFTSASAKSEKAIDYLLNLASTTEINSVVIDIKDFSGNIRVANTGDLINKLHQNGIYIITRMEVFQDPVFADIRPDLAVHSKSANSTLWLDNYGLAWIDPSAREYWDYILNIAKTASTQGFDEINFDYVRFPSDGDLQDMIFPVWQGKPPMSFVLRDFYKYLREGLSGTKISIDLFGYTATHYDDLGIGQIIEDAFPYFDYIDLMAYPSHFSSGFLGFDVPSDHAYEVVKTSMAGALLRLKKSGSSAKLRPWLQDFTLTVPYDAKKVKEEIWAVKDALGQDFAGFMLWSPTNIYTKEALAE</sequence>
<organism evidence="2 3">
    <name type="scientific">Candidatus Nealsonbacteria bacterium RIFCSPLOWO2_01_FULL_41_9</name>
    <dbReference type="NCBI Taxonomy" id="1801671"/>
    <lineage>
        <taxon>Bacteria</taxon>
        <taxon>Candidatus Nealsoniibacteriota</taxon>
    </lineage>
</organism>
<evidence type="ECO:0000259" key="1">
    <source>
        <dbReference type="Pfam" id="PF13200"/>
    </source>
</evidence>
<proteinExistence type="predicted"/>
<dbReference type="Proteomes" id="UP000176406">
    <property type="component" value="Unassembled WGS sequence"/>
</dbReference>
<gene>
    <name evidence="2" type="ORF">A3A08_02925</name>
</gene>
<evidence type="ECO:0000313" key="2">
    <source>
        <dbReference type="EMBL" id="OGZ22365.1"/>
    </source>
</evidence>
<reference evidence="2 3" key="1">
    <citation type="journal article" date="2016" name="Nat. Commun.">
        <title>Thousands of microbial genomes shed light on interconnected biogeochemical processes in an aquifer system.</title>
        <authorList>
            <person name="Anantharaman K."/>
            <person name="Brown C.T."/>
            <person name="Hug L.A."/>
            <person name="Sharon I."/>
            <person name="Castelle C.J."/>
            <person name="Probst A.J."/>
            <person name="Thomas B.C."/>
            <person name="Singh A."/>
            <person name="Wilkins M.J."/>
            <person name="Karaoz U."/>
            <person name="Brodie E.L."/>
            <person name="Williams K.H."/>
            <person name="Hubbard S.S."/>
            <person name="Banfield J.F."/>
        </authorList>
    </citation>
    <scope>NUCLEOTIDE SEQUENCE [LARGE SCALE GENOMIC DNA]</scope>
</reference>
<dbReference type="Pfam" id="PF13200">
    <property type="entry name" value="DUF4015"/>
    <property type="match status" value="1"/>
</dbReference>
<comment type="caution">
    <text evidence="2">The sequence shown here is derived from an EMBL/GenBank/DDBJ whole genome shotgun (WGS) entry which is preliminary data.</text>
</comment>